<dbReference type="GO" id="GO:0005886">
    <property type="term" value="C:plasma membrane"/>
    <property type="evidence" value="ECO:0007669"/>
    <property type="project" value="TreeGrafter"/>
</dbReference>
<proteinExistence type="predicted"/>
<comment type="caution">
    <text evidence="2">The sequence shown here is derived from an EMBL/GenBank/DDBJ whole genome shotgun (WGS) entry which is preliminary data.</text>
</comment>
<gene>
    <name evidence="2" type="primary">dnaA_75</name>
    <name evidence="2" type="ORF">SDC9_182432</name>
</gene>
<evidence type="ECO:0000259" key="1">
    <source>
        <dbReference type="SMART" id="SM00760"/>
    </source>
</evidence>
<dbReference type="InterPro" id="IPR018312">
    <property type="entry name" value="Chromosome_initiator_DnaA_CS"/>
</dbReference>
<accession>A0A645H7I8</accession>
<dbReference type="GO" id="GO:0006275">
    <property type="term" value="P:regulation of DNA replication"/>
    <property type="evidence" value="ECO:0007669"/>
    <property type="project" value="InterPro"/>
</dbReference>
<dbReference type="EMBL" id="VSSQ01088235">
    <property type="protein sequence ID" value="MPN34938.1"/>
    <property type="molecule type" value="Genomic_DNA"/>
</dbReference>
<dbReference type="CDD" id="cd06571">
    <property type="entry name" value="Bac_DnaA_C"/>
    <property type="match status" value="1"/>
</dbReference>
<dbReference type="Pfam" id="PF08299">
    <property type="entry name" value="Bac_DnaA_C"/>
    <property type="match status" value="1"/>
</dbReference>
<name>A0A645H7I8_9ZZZZ</name>
<evidence type="ECO:0000313" key="2">
    <source>
        <dbReference type="EMBL" id="MPN34938.1"/>
    </source>
</evidence>
<dbReference type="PANTHER" id="PTHR30050:SF2">
    <property type="entry name" value="CHROMOSOMAL REPLICATION INITIATOR PROTEIN DNAA"/>
    <property type="match status" value="1"/>
</dbReference>
<dbReference type="AlphaFoldDB" id="A0A645H7I8"/>
<dbReference type="InterPro" id="IPR010921">
    <property type="entry name" value="Trp_repressor/repl_initiator"/>
</dbReference>
<sequence>MITRPRHIAMYLCRELLSASLPVIGREFGGRDHTTVIHGCEKISNDMKNDATLAQAVNTIMKRITG</sequence>
<dbReference type="GO" id="GO:0005524">
    <property type="term" value="F:ATP binding"/>
    <property type="evidence" value="ECO:0007669"/>
    <property type="project" value="InterPro"/>
</dbReference>
<feature type="domain" description="Chromosomal replication initiator DnaA C-terminal" evidence="1">
    <location>
        <begin position="2"/>
        <end position="43"/>
    </location>
</feature>
<dbReference type="PANTHER" id="PTHR30050">
    <property type="entry name" value="CHROMOSOMAL REPLICATION INITIATOR PROTEIN DNAA"/>
    <property type="match status" value="1"/>
</dbReference>
<dbReference type="SUPFAM" id="SSF48295">
    <property type="entry name" value="TrpR-like"/>
    <property type="match status" value="1"/>
</dbReference>
<reference evidence="2" key="1">
    <citation type="submission" date="2019-08" db="EMBL/GenBank/DDBJ databases">
        <authorList>
            <person name="Kucharzyk K."/>
            <person name="Murdoch R.W."/>
            <person name="Higgins S."/>
            <person name="Loffler F."/>
        </authorList>
    </citation>
    <scope>NUCLEOTIDE SEQUENCE</scope>
</reference>
<dbReference type="SMART" id="SM00760">
    <property type="entry name" value="Bac_DnaA_C"/>
    <property type="match status" value="1"/>
</dbReference>
<dbReference type="Gene3D" id="1.10.1750.10">
    <property type="match status" value="1"/>
</dbReference>
<dbReference type="InterPro" id="IPR013159">
    <property type="entry name" value="DnaA_C"/>
</dbReference>
<protein>
    <submittedName>
        <fullName evidence="2">Chromosomal replication initiator protein DnaA</fullName>
    </submittedName>
</protein>
<dbReference type="PROSITE" id="PS01008">
    <property type="entry name" value="DNAA"/>
    <property type="match status" value="1"/>
</dbReference>
<dbReference type="GO" id="GO:0003688">
    <property type="term" value="F:DNA replication origin binding"/>
    <property type="evidence" value="ECO:0007669"/>
    <property type="project" value="InterPro"/>
</dbReference>
<organism evidence="2">
    <name type="scientific">bioreactor metagenome</name>
    <dbReference type="NCBI Taxonomy" id="1076179"/>
    <lineage>
        <taxon>unclassified sequences</taxon>
        <taxon>metagenomes</taxon>
        <taxon>ecological metagenomes</taxon>
    </lineage>
</organism>
<dbReference type="GO" id="GO:0006270">
    <property type="term" value="P:DNA replication initiation"/>
    <property type="evidence" value="ECO:0007669"/>
    <property type="project" value="InterPro"/>
</dbReference>